<name>A0ACC0ECN4_9BASI</name>
<keyword evidence="2" id="KW-1185">Reference proteome</keyword>
<sequence length="235" mass="26736">DDQEIISILHRPRARIISGLQARRGSEFDKIYESCLIEKFHHLKVSQLAQKSQDGDMPGYRVEYASSGRAKCNGRKPCHGTMIPKGQIRFGTWVTLHEHGSFKWRHWGCLTSPVLKNVSNELEGKIEELDGFEELQPADQDKIKKAFEDGKVDPADLPPTAVPEKIDDPVEEDGKKETKKRKRAPKKPKPSTDVDNTENQDEKHNQVEQVVDNNQEAEEETKVSKKKTKRKKSSA</sequence>
<dbReference type="Proteomes" id="UP001060170">
    <property type="component" value="Chromosome 8"/>
</dbReference>
<evidence type="ECO:0000313" key="1">
    <source>
        <dbReference type="EMBL" id="KAI7949670.1"/>
    </source>
</evidence>
<reference evidence="1 2" key="3">
    <citation type="journal article" date="2022" name="Microbiol. Spectr.">
        <title>Folding features and dynamics of 3D genome architecture in plant fungal pathogens.</title>
        <authorList>
            <person name="Xia C."/>
        </authorList>
    </citation>
    <scope>NUCLEOTIDE SEQUENCE [LARGE SCALE GENOMIC DNA]</scope>
    <source>
        <strain evidence="1 2">93-210</strain>
    </source>
</reference>
<protein>
    <submittedName>
        <fullName evidence="1">Uncharacterized protein</fullName>
    </submittedName>
</protein>
<comment type="caution">
    <text evidence="1">The sequence shown here is derived from an EMBL/GenBank/DDBJ whole genome shotgun (WGS) entry which is preliminary data.</text>
</comment>
<dbReference type="EMBL" id="CM045872">
    <property type="protein sequence ID" value="KAI7949670.1"/>
    <property type="molecule type" value="Genomic_DNA"/>
</dbReference>
<gene>
    <name evidence="1" type="ORF">MJO28_008491</name>
</gene>
<proteinExistence type="predicted"/>
<accession>A0ACC0ECN4</accession>
<reference evidence="2" key="1">
    <citation type="journal article" date="2018" name="BMC Genomics">
        <title>Genomic insights into host adaptation between the wheat stripe rust pathogen (Puccinia striiformis f. sp. tritici) and the barley stripe rust pathogen (Puccinia striiformis f. sp. hordei).</title>
        <authorList>
            <person name="Xia C."/>
            <person name="Wang M."/>
            <person name="Yin C."/>
            <person name="Cornejo O.E."/>
            <person name="Hulbert S.H."/>
            <person name="Chen X."/>
        </authorList>
    </citation>
    <scope>NUCLEOTIDE SEQUENCE [LARGE SCALE GENOMIC DNA]</scope>
    <source>
        <strain evidence="2">93-210</strain>
    </source>
</reference>
<evidence type="ECO:0000313" key="2">
    <source>
        <dbReference type="Proteomes" id="UP001060170"/>
    </source>
</evidence>
<organism evidence="1 2">
    <name type="scientific">Puccinia striiformis f. sp. tritici</name>
    <dbReference type="NCBI Taxonomy" id="168172"/>
    <lineage>
        <taxon>Eukaryota</taxon>
        <taxon>Fungi</taxon>
        <taxon>Dikarya</taxon>
        <taxon>Basidiomycota</taxon>
        <taxon>Pucciniomycotina</taxon>
        <taxon>Pucciniomycetes</taxon>
        <taxon>Pucciniales</taxon>
        <taxon>Pucciniaceae</taxon>
        <taxon>Puccinia</taxon>
    </lineage>
</organism>
<feature type="non-terminal residue" evidence="1">
    <location>
        <position position="1"/>
    </location>
</feature>
<reference evidence="2" key="2">
    <citation type="journal article" date="2018" name="Mol. Plant Microbe Interact.">
        <title>Genome sequence resources for the wheat stripe rust pathogen (Puccinia striiformis f. sp. tritici) and the barley stripe rust pathogen (Puccinia striiformis f. sp. hordei).</title>
        <authorList>
            <person name="Xia C."/>
            <person name="Wang M."/>
            <person name="Yin C."/>
            <person name="Cornejo O.E."/>
            <person name="Hulbert S.H."/>
            <person name="Chen X."/>
        </authorList>
    </citation>
    <scope>NUCLEOTIDE SEQUENCE [LARGE SCALE GENOMIC DNA]</scope>
    <source>
        <strain evidence="2">93-210</strain>
    </source>
</reference>